<comment type="caution">
    <text evidence="2">The sequence shown here is derived from an EMBL/GenBank/DDBJ whole genome shotgun (WGS) entry which is preliminary data.</text>
</comment>
<keyword evidence="3" id="KW-0378">Hydrolase</keyword>
<evidence type="ECO:0000259" key="1">
    <source>
        <dbReference type="SMART" id="SM00849"/>
    </source>
</evidence>
<dbReference type="EMBL" id="BJVQ01000023">
    <property type="protein sequence ID" value="GEL46786.1"/>
    <property type="molecule type" value="Genomic_DNA"/>
</dbReference>
<dbReference type="Gene3D" id="3.60.15.10">
    <property type="entry name" value="Ribonuclease Z/Hydroxyacylglutathione hydrolase-like"/>
    <property type="match status" value="1"/>
</dbReference>
<name>A0A511FBZ4_9CELL</name>
<accession>A0A511FBZ4</accession>
<dbReference type="PANTHER" id="PTHR46233">
    <property type="entry name" value="HYDROXYACYLGLUTATHIONE HYDROLASE GLOC"/>
    <property type="match status" value="1"/>
</dbReference>
<proteinExistence type="predicted"/>
<dbReference type="OrthoDB" id="2971563at2"/>
<keyword evidence="4" id="KW-1185">Reference proteome</keyword>
<reference evidence="2 4" key="1">
    <citation type="submission" date="2019-07" db="EMBL/GenBank/DDBJ databases">
        <title>Whole genome shotgun sequence of Cellulomonas hominis NBRC 16055.</title>
        <authorList>
            <person name="Hosoyama A."/>
            <person name="Uohara A."/>
            <person name="Ohji S."/>
            <person name="Ichikawa N."/>
        </authorList>
    </citation>
    <scope>NUCLEOTIDE SEQUENCE [LARGE SCALE GENOMIC DNA]</scope>
    <source>
        <strain evidence="2 4">NBRC 16055</strain>
    </source>
</reference>
<feature type="domain" description="Metallo-beta-lactamase" evidence="1">
    <location>
        <begin position="32"/>
        <end position="213"/>
    </location>
</feature>
<dbReference type="InterPro" id="IPR051453">
    <property type="entry name" value="MBL_Glyoxalase_II"/>
</dbReference>
<dbReference type="InterPro" id="IPR001279">
    <property type="entry name" value="Metallo-B-lactamas"/>
</dbReference>
<dbReference type="SMART" id="SM00849">
    <property type="entry name" value="Lactamase_B"/>
    <property type="match status" value="1"/>
</dbReference>
<dbReference type="SUPFAM" id="SSF56281">
    <property type="entry name" value="Metallo-hydrolase/oxidoreductase"/>
    <property type="match status" value="1"/>
</dbReference>
<dbReference type="AlphaFoldDB" id="A0A511FBZ4"/>
<sequence length="234" mass="24224">MTYTGDVAPGGPADVRALDEVTIRKASVGPMDNDAYLLTCRRTGAQVLVDAAADPDRLLALVREGSPGGRLDLVVTTHRHADHLGALAAVLDATGAPHAAGAPDADAVAAAAGTTAPRGLAHGETLAVGALALEVVALRGHTPGAVALAYTEPRDARAPGAVPGRVHLLTGDSLFPGGPGRTTEPAAFDALMSDLERRVFGRFRDDTWVYPGHGRDTTLGAERPRLGEWRARGW</sequence>
<protein>
    <submittedName>
        <fullName evidence="2">Beta-lactamase-like protein</fullName>
    </submittedName>
    <submittedName>
        <fullName evidence="3">Glyoxylase-like metal-dependent hydrolase (Beta-lactamase superfamily II)</fullName>
    </submittedName>
</protein>
<dbReference type="RefSeq" id="WP_146837113.1">
    <property type="nucleotide sequence ID" value="NZ_BJVQ01000023.1"/>
</dbReference>
<dbReference type="CDD" id="cd06262">
    <property type="entry name" value="metallo-hydrolase-like_MBL-fold"/>
    <property type="match status" value="1"/>
</dbReference>
<dbReference type="Proteomes" id="UP000564629">
    <property type="component" value="Unassembled WGS sequence"/>
</dbReference>
<evidence type="ECO:0000313" key="2">
    <source>
        <dbReference type="EMBL" id="GEL46786.1"/>
    </source>
</evidence>
<dbReference type="EMBL" id="JACHDN010000001">
    <property type="protein sequence ID" value="MBB5475264.1"/>
    <property type="molecule type" value="Genomic_DNA"/>
</dbReference>
<evidence type="ECO:0000313" key="3">
    <source>
        <dbReference type="EMBL" id="MBB5475264.1"/>
    </source>
</evidence>
<evidence type="ECO:0000313" key="4">
    <source>
        <dbReference type="Proteomes" id="UP000321723"/>
    </source>
</evidence>
<dbReference type="PANTHER" id="PTHR46233:SF1">
    <property type="entry name" value="CONSERVED PROTEIN"/>
    <property type="match status" value="1"/>
</dbReference>
<gene>
    <name evidence="2" type="ORF">CHO01_19020</name>
    <name evidence="3" type="ORF">HNR08_004000</name>
</gene>
<organism evidence="2 4">
    <name type="scientific">Cellulomonas hominis</name>
    <dbReference type="NCBI Taxonomy" id="156981"/>
    <lineage>
        <taxon>Bacteria</taxon>
        <taxon>Bacillati</taxon>
        <taxon>Actinomycetota</taxon>
        <taxon>Actinomycetes</taxon>
        <taxon>Micrococcales</taxon>
        <taxon>Cellulomonadaceae</taxon>
        <taxon>Cellulomonas</taxon>
    </lineage>
</organism>
<dbReference type="Pfam" id="PF00753">
    <property type="entry name" value="Lactamase_B"/>
    <property type="match status" value="1"/>
</dbReference>
<dbReference type="GO" id="GO:0016787">
    <property type="term" value="F:hydrolase activity"/>
    <property type="evidence" value="ECO:0007669"/>
    <property type="project" value="UniProtKB-KW"/>
</dbReference>
<dbReference type="Proteomes" id="UP000321723">
    <property type="component" value="Unassembled WGS sequence"/>
</dbReference>
<evidence type="ECO:0000313" key="5">
    <source>
        <dbReference type="Proteomes" id="UP000564629"/>
    </source>
</evidence>
<reference evidence="3 5" key="2">
    <citation type="submission" date="2020-08" db="EMBL/GenBank/DDBJ databases">
        <title>Sequencing the genomes of 1000 actinobacteria strains.</title>
        <authorList>
            <person name="Klenk H.-P."/>
        </authorList>
    </citation>
    <scope>NUCLEOTIDE SEQUENCE [LARGE SCALE GENOMIC DNA]</scope>
    <source>
        <strain evidence="3 5">DSM 9581</strain>
    </source>
</reference>
<dbReference type="InterPro" id="IPR036866">
    <property type="entry name" value="RibonucZ/Hydroxyglut_hydro"/>
</dbReference>